<evidence type="ECO:0000313" key="4">
    <source>
        <dbReference type="Proteomes" id="UP001320715"/>
    </source>
</evidence>
<gene>
    <name evidence="3" type="ORF">GTW23_03615</name>
</gene>
<organism evidence="3 4">
    <name type="scientific">Hoeflea alexandrii</name>
    <dbReference type="NCBI Taxonomy" id="288436"/>
    <lineage>
        <taxon>Bacteria</taxon>
        <taxon>Pseudomonadati</taxon>
        <taxon>Pseudomonadota</taxon>
        <taxon>Alphaproteobacteria</taxon>
        <taxon>Hyphomicrobiales</taxon>
        <taxon>Rhizobiaceae</taxon>
        <taxon>Hoeflea</taxon>
    </lineage>
</organism>
<proteinExistence type="predicted"/>
<sequence>MALSIRSALFALSLAGFAGWSNGPALAGDCTGYVVGVKPISQYNHARGNGFLAVRTGPGSSFQQIGEVYRGDEVSVYDRRGNWYAITCMSGRCMQPMWGTPMPSGWVSGKYVDARGVCP</sequence>
<feature type="chain" id="PRO_5047410857" evidence="1">
    <location>
        <begin position="28"/>
        <end position="119"/>
    </location>
</feature>
<protein>
    <submittedName>
        <fullName evidence="3">SH3 domain-containing protein</fullName>
    </submittedName>
</protein>
<accession>A0ABT1CNQ4</accession>
<evidence type="ECO:0000259" key="2">
    <source>
        <dbReference type="Pfam" id="PF08239"/>
    </source>
</evidence>
<dbReference type="Gene3D" id="2.30.30.40">
    <property type="entry name" value="SH3 Domains"/>
    <property type="match status" value="1"/>
</dbReference>
<keyword evidence="4" id="KW-1185">Reference proteome</keyword>
<keyword evidence="1" id="KW-0732">Signal</keyword>
<feature type="domain" description="SH3b" evidence="2">
    <location>
        <begin position="51"/>
        <end position="113"/>
    </location>
</feature>
<dbReference type="Pfam" id="PF08239">
    <property type="entry name" value="SH3_3"/>
    <property type="match status" value="1"/>
</dbReference>
<dbReference type="Proteomes" id="UP001320715">
    <property type="component" value="Unassembled WGS sequence"/>
</dbReference>
<dbReference type="InterPro" id="IPR003646">
    <property type="entry name" value="SH3-like_bac-type"/>
</dbReference>
<reference evidence="3 4" key="1">
    <citation type="submission" date="2020-01" db="EMBL/GenBank/DDBJ databases">
        <title>Genomes of bacteria type strains.</title>
        <authorList>
            <person name="Chen J."/>
            <person name="Zhu S."/>
            <person name="Yang J."/>
        </authorList>
    </citation>
    <scope>NUCLEOTIDE SEQUENCE [LARGE SCALE GENOMIC DNA]</scope>
    <source>
        <strain evidence="3 4">DSM 16655</strain>
    </source>
</reference>
<evidence type="ECO:0000256" key="1">
    <source>
        <dbReference type="SAM" id="SignalP"/>
    </source>
</evidence>
<name>A0ABT1CNQ4_9HYPH</name>
<feature type="signal peptide" evidence="1">
    <location>
        <begin position="1"/>
        <end position="27"/>
    </location>
</feature>
<evidence type="ECO:0000313" key="3">
    <source>
        <dbReference type="EMBL" id="MCO6407251.1"/>
    </source>
</evidence>
<dbReference type="RefSeq" id="WP_193217201.1">
    <property type="nucleotide sequence ID" value="NZ_JAAAML010000001.1"/>
</dbReference>
<comment type="caution">
    <text evidence="3">The sequence shown here is derived from an EMBL/GenBank/DDBJ whole genome shotgun (WGS) entry which is preliminary data.</text>
</comment>
<dbReference type="EMBL" id="JAAAML010000001">
    <property type="protein sequence ID" value="MCO6407251.1"/>
    <property type="molecule type" value="Genomic_DNA"/>
</dbReference>